<proteinExistence type="predicted"/>
<dbReference type="Proteomes" id="UP001230426">
    <property type="component" value="Unassembled WGS sequence"/>
</dbReference>
<evidence type="ECO:0000313" key="1">
    <source>
        <dbReference type="EMBL" id="MDP9868173.1"/>
    </source>
</evidence>
<organism evidence="1 2">
    <name type="scientific">Streptosporangium brasiliense</name>
    <dbReference type="NCBI Taxonomy" id="47480"/>
    <lineage>
        <taxon>Bacteria</taxon>
        <taxon>Bacillati</taxon>
        <taxon>Actinomycetota</taxon>
        <taxon>Actinomycetes</taxon>
        <taxon>Streptosporangiales</taxon>
        <taxon>Streptosporangiaceae</taxon>
        <taxon>Streptosporangium</taxon>
    </lineage>
</organism>
<gene>
    <name evidence="1" type="ORF">J2S55_007439</name>
</gene>
<dbReference type="RefSeq" id="WP_306870726.1">
    <property type="nucleotide sequence ID" value="NZ_JAUSRB010000002.1"/>
</dbReference>
<accession>A0ABT9RFW2</accession>
<dbReference type="Gene3D" id="1.10.357.10">
    <property type="entry name" value="Tetracycline Repressor, domain 2"/>
    <property type="match status" value="1"/>
</dbReference>
<sequence length="52" mass="5033">MGPSGAAAVTGAVRVAGRHWLAPGATEPFAAVLRRALSCVVPAAPPGGPQGQ</sequence>
<comment type="caution">
    <text evidence="1">The sequence shown here is derived from an EMBL/GenBank/DDBJ whole genome shotgun (WGS) entry which is preliminary data.</text>
</comment>
<protein>
    <submittedName>
        <fullName evidence="1">Uncharacterized protein</fullName>
    </submittedName>
</protein>
<name>A0ABT9RFW2_9ACTN</name>
<dbReference type="EMBL" id="JAUSRB010000002">
    <property type="protein sequence ID" value="MDP9868173.1"/>
    <property type="molecule type" value="Genomic_DNA"/>
</dbReference>
<reference evidence="1 2" key="1">
    <citation type="submission" date="2023-07" db="EMBL/GenBank/DDBJ databases">
        <title>Sequencing the genomes of 1000 actinobacteria strains.</title>
        <authorList>
            <person name="Klenk H.-P."/>
        </authorList>
    </citation>
    <scope>NUCLEOTIDE SEQUENCE [LARGE SCALE GENOMIC DNA]</scope>
    <source>
        <strain evidence="1 2">DSM 44109</strain>
    </source>
</reference>
<keyword evidence="2" id="KW-1185">Reference proteome</keyword>
<evidence type="ECO:0000313" key="2">
    <source>
        <dbReference type="Proteomes" id="UP001230426"/>
    </source>
</evidence>